<keyword evidence="1" id="KW-1133">Transmembrane helix</keyword>
<accession>A0A2P2KXF1</accession>
<name>A0A2P2KXF1_RHIMU</name>
<dbReference type="EMBL" id="GGEC01029925">
    <property type="protein sequence ID" value="MBX10409.1"/>
    <property type="molecule type" value="Transcribed_RNA"/>
</dbReference>
<keyword evidence="1" id="KW-0472">Membrane</keyword>
<reference evidence="2" key="1">
    <citation type="submission" date="2018-02" db="EMBL/GenBank/DDBJ databases">
        <title>Rhizophora mucronata_Transcriptome.</title>
        <authorList>
            <person name="Meera S.P."/>
            <person name="Sreeshan A."/>
            <person name="Augustine A."/>
        </authorList>
    </citation>
    <scope>NUCLEOTIDE SEQUENCE</scope>
    <source>
        <tissue evidence="2">Leaf</tissue>
    </source>
</reference>
<evidence type="ECO:0000313" key="2">
    <source>
        <dbReference type="EMBL" id="MBX10409.1"/>
    </source>
</evidence>
<evidence type="ECO:0000256" key="1">
    <source>
        <dbReference type="SAM" id="Phobius"/>
    </source>
</evidence>
<proteinExistence type="predicted"/>
<sequence>MKLFLYYYLKLKLADGQHRWYCNLTNCKMFYFIGFFYFMPITSH</sequence>
<protein>
    <submittedName>
        <fullName evidence="2">Zinc finger CCCH domain-containing protein 33-like isoform X2</fullName>
    </submittedName>
</protein>
<feature type="transmembrane region" description="Helical" evidence="1">
    <location>
        <begin position="20"/>
        <end position="39"/>
    </location>
</feature>
<keyword evidence="1" id="KW-0812">Transmembrane</keyword>
<organism evidence="2">
    <name type="scientific">Rhizophora mucronata</name>
    <name type="common">Asiatic mangrove</name>
    <dbReference type="NCBI Taxonomy" id="61149"/>
    <lineage>
        <taxon>Eukaryota</taxon>
        <taxon>Viridiplantae</taxon>
        <taxon>Streptophyta</taxon>
        <taxon>Embryophyta</taxon>
        <taxon>Tracheophyta</taxon>
        <taxon>Spermatophyta</taxon>
        <taxon>Magnoliopsida</taxon>
        <taxon>eudicotyledons</taxon>
        <taxon>Gunneridae</taxon>
        <taxon>Pentapetalae</taxon>
        <taxon>rosids</taxon>
        <taxon>fabids</taxon>
        <taxon>Malpighiales</taxon>
        <taxon>Rhizophoraceae</taxon>
        <taxon>Rhizophora</taxon>
    </lineage>
</organism>
<dbReference type="AlphaFoldDB" id="A0A2P2KXF1"/>